<dbReference type="InterPro" id="IPR034660">
    <property type="entry name" value="DinB/YfiT-like"/>
</dbReference>
<gene>
    <name evidence="1" type="ORF">HNR40_003069</name>
</gene>
<dbReference type="EMBL" id="JACHIN010000003">
    <property type="protein sequence ID" value="MBB5077596.1"/>
    <property type="molecule type" value="Genomic_DNA"/>
</dbReference>
<dbReference type="SUPFAM" id="SSF109854">
    <property type="entry name" value="DinB/YfiT-like putative metalloenzymes"/>
    <property type="match status" value="1"/>
</dbReference>
<dbReference type="AlphaFoldDB" id="A0A7W8A115"/>
<name>A0A7W8A115_9ACTN</name>
<comment type="caution">
    <text evidence="1">The sequence shown here is derived from an EMBL/GenBank/DDBJ whole genome shotgun (WGS) entry which is preliminary data.</text>
</comment>
<evidence type="ECO:0000313" key="1">
    <source>
        <dbReference type="EMBL" id="MBB5077596.1"/>
    </source>
</evidence>
<reference evidence="1 2" key="1">
    <citation type="submission" date="2020-08" db="EMBL/GenBank/DDBJ databases">
        <title>Genomic Encyclopedia of Type Strains, Phase IV (KMG-IV): sequencing the most valuable type-strain genomes for metagenomic binning, comparative biology and taxonomic classification.</title>
        <authorList>
            <person name="Goeker M."/>
        </authorList>
    </citation>
    <scope>NUCLEOTIDE SEQUENCE [LARGE SCALE GENOMIC DNA]</scope>
    <source>
        <strain evidence="1 2">DSM 45385</strain>
    </source>
</reference>
<organism evidence="1 2">
    <name type="scientific">Nonomuraea endophytica</name>
    <dbReference type="NCBI Taxonomy" id="714136"/>
    <lineage>
        <taxon>Bacteria</taxon>
        <taxon>Bacillati</taxon>
        <taxon>Actinomycetota</taxon>
        <taxon>Actinomycetes</taxon>
        <taxon>Streptosporangiales</taxon>
        <taxon>Streptosporangiaceae</taxon>
        <taxon>Nonomuraea</taxon>
    </lineage>
</organism>
<evidence type="ECO:0000313" key="2">
    <source>
        <dbReference type="Proteomes" id="UP000568380"/>
    </source>
</evidence>
<dbReference type="Proteomes" id="UP000568380">
    <property type="component" value="Unassembled WGS sequence"/>
</dbReference>
<accession>A0A7W8A115</accession>
<dbReference type="RefSeq" id="WP_184961514.1">
    <property type="nucleotide sequence ID" value="NZ_JACHIN010000003.1"/>
</dbReference>
<proteinExistence type="predicted"/>
<sequence length="208" mass="23400">MTRIYLESGLKRVFACSLEWPGWCRSGKSEEQAIENLMHYVPRYAVVAGRAGLAFEPGEPEVVERLKGGATTDFGAPEKEPVADHAAVGAEAAARDVALMRAAWQLFDETVALSPEELRKGPRGGGRDRTKMVDHVTEAERNYARQAGVRHPPYKSGADRDAMRDELAAVLGRPWQGAWDFKWTPRYVVRRVTWHVLDHLWEMEDRSA</sequence>
<evidence type="ECO:0008006" key="3">
    <source>
        <dbReference type="Google" id="ProtNLM"/>
    </source>
</evidence>
<protein>
    <recommendedName>
        <fullName evidence="3">DinB family protein</fullName>
    </recommendedName>
</protein>
<keyword evidence="2" id="KW-1185">Reference proteome</keyword>